<evidence type="ECO:0000313" key="4">
    <source>
        <dbReference type="Proteomes" id="UP000184233"/>
    </source>
</evidence>
<evidence type="ECO:0000256" key="1">
    <source>
        <dbReference type="SAM" id="MobiDB-lite"/>
    </source>
</evidence>
<evidence type="ECO:0000313" key="3">
    <source>
        <dbReference type="EMBL" id="OJX57610.1"/>
    </source>
</evidence>
<evidence type="ECO:0000259" key="2">
    <source>
        <dbReference type="SMART" id="SM00871"/>
    </source>
</evidence>
<dbReference type="Proteomes" id="UP000184233">
    <property type="component" value="Unassembled WGS sequence"/>
</dbReference>
<comment type="caution">
    <text evidence="3">The sequence shown here is derived from an EMBL/GenBank/DDBJ whole genome shotgun (WGS) entry which is preliminary data.</text>
</comment>
<dbReference type="Pfam" id="PF06445">
    <property type="entry name" value="GyrI-like"/>
    <property type="match status" value="1"/>
</dbReference>
<dbReference type="SMART" id="SM00871">
    <property type="entry name" value="AraC_E_bind"/>
    <property type="match status" value="1"/>
</dbReference>
<reference evidence="3 4" key="1">
    <citation type="submission" date="2016-09" db="EMBL/GenBank/DDBJ databases">
        <title>Genome-resolved meta-omics ties microbial dynamics to process performance in biotechnology for thiocyanate degradation.</title>
        <authorList>
            <person name="Kantor R.S."/>
            <person name="Huddy R.J."/>
            <person name="Iyer R."/>
            <person name="Thomas B.C."/>
            <person name="Brown C.T."/>
            <person name="Anantharaman K."/>
            <person name="Tringe S."/>
            <person name="Hettich R.L."/>
            <person name="Harrison S.T."/>
            <person name="Banfield J.F."/>
        </authorList>
    </citation>
    <scope>NUCLEOTIDE SEQUENCE [LARGE SCALE GENOMIC DNA]</scope>
    <source>
        <strain evidence="3">59-99</strain>
    </source>
</reference>
<proteinExistence type="predicted"/>
<dbReference type="EMBL" id="MKVH01000021">
    <property type="protein sequence ID" value="OJX57610.1"/>
    <property type="molecule type" value="Genomic_DNA"/>
</dbReference>
<accession>A0A1M3KZ08</accession>
<dbReference type="Gene3D" id="3.20.80.10">
    <property type="entry name" value="Regulatory factor, effector binding domain"/>
    <property type="match status" value="1"/>
</dbReference>
<feature type="region of interest" description="Disordered" evidence="1">
    <location>
        <begin position="134"/>
        <end position="154"/>
    </location>
</feature>
<sequence length="154" mass="16722">MLTEPTIVETSAQASAVIRLTIPRSEIQNSMGPAFQELMGTIAAQGIAPTGAAYSHHFRFDPDVFDFEVGVPVSAPVQASGRVVPGELPAATVARTYYQGPYEGLGPAWGEFGEWLASHGYDTQQSLWESYVEGPGTQPDPTKWRTELNRPLNK</sequence>
<name>A0A1M3KZ08_9BACT</name>
<dbReference type="InterPro" id="IPR011256">
    <property type="entry name" value="Reg_factor_effector_dom_sf"/>
</dbReference>
<dbReference type="AlphaFoldDB" id="A0A1M3KZ08"/>
<dbReference type="InterPro" id="IPR029442">
    <property type="entry name" value="GyrI-like"/>
</dbReference>
<dbReference type="SUPFAM" id="SSF55136">
    <property type="entry name" value="Probable bacterial effector-binding domain"/>
    <property type="match status" value="1"/>
</dbReference>
<organism evidence="3 4">
    <name type="scientific">Candidatus Kapaibacterium thiocyanatum</name>
    <dbReference type="NCBI Taxonomy" id="1895771"/>
    <lineage>
        <taxon>Bacteria</taxon>
        <taxon>Pseudomonadati</taxon>
        <taxon>Candidatus Kapaibacteriota</taxon>
        <taxon>Candidatus Kapaibacteriia</taxon>
        <taxon>Candidatus Kapaibacteriales</taxon>
        <taxon>Candidatus Kapaibacteriaceae</taxon>
        <taxon>Candidatus Kapaibacterium</taxon>
    </lineage>
</organism>
<gene>
    <name evidence="3" type="ORF">BGO89_06445</name>
</gene>
<protein>
    <submittedName>
        <fullName evidence="3">AraC family transcriptional regulator</fullName>
    </submittedName>
</protein>
<feature type="domain" description="AraC effector-binding" evidence="2">
    <location>
        <begin position="3"/>
        <end position="153"/>
    </location>
</feature>
<dbReference type="STRING" id="1895771.BGO89_06445"/>
<dbReference type="InterPro" id="IPR010499">
    <property type="entry name" value="AraC_E-bd"/>
</dbReference>